<sequence>MLCQRIGGWDLYGGNKKKIVKIWYDLYDWYDLQRRTQDGHQHSFCSSGAGVGSDSGIRIDINKRTIIEIRIDNENG</sequence>
<dbReference type="Proteomes" id="UP000299102">
    <property type="component" value="Unassembled WGS sequence"/>
</dbReference>
<evidence type="ECO:0000313" key="2">
    <source>
        <dbReference type="Proteomes" id="UP000299102"/>
    </source>
</evidence>
<protein>
    <submittedName>
        <fullName evidence="1">Uncharacterized protein</fullName>
    </submittedName>
</protein>
<proteinExistence type="predicted"/>
<evidence type="ECO:0000313" key="1">
    <source>
        <dbReference type="EMBL" id="GBP60885.1"/>
    </source>
</evidence>
<reference evidence="1 2" key="1">
    <citation type="journal article" date="2019" name="Commun. Biol.">
        <title>The bagworm genome reveals a unique fibroin gene that provides high tensile strength.</title>
        <authorList>
            <person name="Kono N."/>
            <person name="Nakamura H."/>
            <person name="Ohtoshi R."/>
            <person name="Tomita M."/>
            <person name="Numata K."/>
            <person name="Arakawa K."/>
        </authorList>
    </citation>
    <scope>NUCLEOTIDE SEQUENCE [LARGE SCALE GENOMIC DNA]</scope>
</reference>
<accession>A0A4C1XFB1</accession>
<dbReference type="AlphaFoldDB" id="A0A4C1XFB1"/>
<dbReference type="EMBL" id="BGZK01000798">
    <property type="protein sequence ID" value="GBP60885.1"/>
    <property type="molecule type" value="Genomic_DNA"/>
</dbReference>
<keyword evidence="2" id="KW-1185">Reference proteome</keyword>
<comment type="caution">
    <text evidence="1">The sequence shown here is derived from an EMBL/GenBank/DDBJ whole genome shotgun (WGS) entry which is preliminary data.</text>
</comment>
<organism evidence="1 2">
    <name type="scientific">Eumeta variegata</name>
    <name type="common">Bagworm moth</name>
    <name type="synonym">Eumeta japonica</name>
    <dbReference type="NCBI Taxonomy" id="151549"/>
    <lineage>
        <taxon>Eukaryota</taxon>
        <taxon>Metazoa</taxon>
        <taxon>Ecdysozoa</taxon>
        <taxon>Arthropoda</taxon>
        <taxon>Hexapoda</taxon>
        <taxon>Insecta</taxon>
        <taxon>Pterygota</taxon>
        <taxon>Neoptera</taxon>
        <taxon>Endopterygota</taxon>
        <taxon>Lepidoptera</taxon>
        <taxon>Glossata</taxon>
        <taxon>Ditrysia</taxon>
        <taxon>Tineoidea</taxon>
        <taxon>Psychidae</taxon>
        <taxon>Oiketicinae</taxon>
        <taxon>Eumeta</taxon>
    </lineage>
</organism>
<name>A0A4C1XFB1_EUMVA</name>
<gene>
    <name evidence="1" type="ORF">EVAR_26784_1</name>
</gene>